<dbReference type="Gene3D" id="1.20.140.10">
    <property type="entry name" value="Butyryl-CoA Dehydrogenase, subunit A, domain 3"/>
    <property type="match status" value="1"/>
</dbReference>
<dbReference type="AlphaFoldDB" id="A0A2M9FWK8"/>
<keyword evidence="4 6" id="KW-0274">FAD</keyword>
<dbReference type="Pfam" id="PF02771">
    <property type="entry name" value="Acyl-CoA_dh_N"/>
    <property type="match status" value="1"/>
</dbReference>
<dbReference type="InterPro" id="IPR052161">
    <property type="entry name" value="Mycobact_Acyl-CoA_DH"/>
</dbReference>
<evidence type="ECO:0000256" key="1">
    <source>
        <dbReference type="ARBA" id="ARBA00001974"/>
    </source>
</evidence>
<sequence length="401" mass="45162">MDLNFAAEDEAFRQEVRDFLDKAFDDELRAAMKKTRAGYMPKHLHIRWQKALHEKGWATPHWPVEYGGCGWTPTQKYIFDAEMSAAGAPITIPFGPRMLAPVLMKFGSQKQKDEFLPKIQSSDIIFCQGYSEPGSGSDLASLKMKCEDKGDHWLLNGSKIWTSVAQYADWIFCLVRTSNEGKPQEGISFVLVPMDADGVTVDPIITADLPEKGYQEVNQVFFEDVKIPKENMVGEPNKGWTYAKYLLEFERGGTYSQGLKRGMEKVRQIASEEREFGERVIDDPVFRKKMADAQSLIHAMEFTELRVLGRLSQGQNPGPESSMIKCRGSELQQLVSELAFEAAGIKQAPFQPLKWGSNEPPIGPEWASGVGPRMYNYRKVSIYAGSNEIQRNIMAKLVLGL</sequence>
<dbReference type="InterPro" id="IPR009075">
    <property type="entry name" value="AcylCo_DH/oxidase_C"/>
</dbReference>
<evidence type="ECO:0000259" key="7">
    <source>
        <dbReference type="Pfam" id="PF00441"/>
    </source>
</evidence>
<dbReference type="InterPro" id="IPR037069">
    <property type="entry name" value="AcylCoA_DH/ox_N_sf"/>
</dbReference>
<dbReference type="SUPFAM" id="SSF56645">
    <property type="entry name" value="Acyl-CoA dehydrogenase NM domain-like"/>
    <property type="match status" value="1"/>
</dbReference>
<dbReference type="GO" id="GO:0050660">
    <property type="term" value="F:flavin adenine dinucleotide binding"/>
    <property type="evidence" value="ECO:0007669"/>
    <property type="project" value="InterPro"/>
</dbReference>
<keyword evidence="5 6" id="KW-0560">Oxidoreductase</keyword>
<dbReference type="InterPro" id="IPR013786">
    <property type="entry name" value="AcylCoA_DH/ox_N"/>
</dbReference>
<evidence type="ECO:0000259" key="9">
    <source>
        <dbReference type="Pfam" id="PF02771"/>
    </source>
</evidence>
<dbReference type="InterPro" id="IPR006091">
    <property type="entry name" value="Acyl-CoA_Oxase/DH_mid-dom"/>
</dbReference>
<dbReference type="Proteomes" id="UP000229498">
    <property type="component" value="Unassembled WGS sequence"/>
</dbReference>
<dbReference type="EMBL" id="PHIG01000054">
    <property type="protein sequence ID" value="PJK27841.1"/>
    <property type="molecule type" value="Genomic_DNA"/>
</dbReference>
<dbReference type="InterPro" id="IPR036250">
    <property type="entry name" value="AcylCo_DH-like_C"/>
</dbReference>
<dbReference type="Pfam" id="PF02770">
    <property type="entry name" value="Acyl-CoA_dh_M"/>
    <property type="match status" value="1"/>
</dbReference>
<evidence type="ECO:0000313" key="11">
    <source>
        <dbReference type="Proteomes" id="UP000229498"/>
    </source>
</evidence>
<dbReference type="Pfam" id="PF00441">
    <property type="entry name" value="Acyl-CoA_dh_1"/>
    <property type="match status" value="1"/>
</dbReference>
<evidence type="ECO:0000259" key="8">
    <source>
        <dbReference type="Pfam" id="PF02770"/>
    </source>
</evidence>
<feature type="domain" description="Acyl-CoA dehydrogenase/oxidase N-terminal" evidence="9">
    <location>
        <begin position="7"/>
        <end position="121"/>
    </location>
</feature>
<dbReference type="SUPFAM" id="SSF47203">
    <property type="entry name" value="Acyl-CoA dehydrogenase C-terminal domain-like"/>
    <property type="match status" value="1"/>
</dbReference>
<evidence type="ECO:0000256" key="3">
    <source>
        <dbReference type="ARBA" id="ARBA00022630"/>
    </source>
</evidence>
<evidence type="ECO:0000256" key="4">
    <source>
        <dbReference type="ARBA" id="ARBA00022827"/>
    </source>
</evidence>
<dbReference type="RefSeq" id="WP_109795666.1">
    <property type="nucleotide sequence ID" value="NZ_PHIG01000054.1"/>
</dbReference>
<organism evidence="10 11">
    <name type="scientific">Minwuia thermotolerans</name>
    <dbReference type="NCBI Taxonomy" id="2056226"/>
    <lineage>
        <taxon>Bacteria</taxon>
        <taxon>Pseudomonadati</taxon>
        <taxon>Pseudomonadota</taxon>
        <taxon>Alphaproteobacteria</taxon>
        <taxon>Minwuiales</taxon>
        <taxon>Minwuiaceae</taxon>
        <taxon>Minwuia</taxon>
    </lineage>
</organism>
<gene>
    <name evidence="10" type="ORF">CVT23_20410</name>
</gene>
<dbReference type="InterPro" id="IPR009100">
    <property type="entry name" value="AcylCoA_DH/oxidase_NM_dom_sf"/>
</dbReference>
<evidence type="ECO:0000256" key="2">
    <source>
        <dbReference type="ARBA" id="ARBA00009347"/>
    </source>
</evidence>
<keyword evidence="3 6" id="KW-0285">Flavoprotein</keyword>
<dbReference type="PANTHER" id="PTHR43292">
    <property type="entry name" value="ACYL-COA DEHYDROGENASE"/>
    <property type="match status" value="1"/>
</dbReference>
<proteinExistence type="inferred from homology"/>
<dbReference type="GO" id="GO:0005886">
    <property type="term" value="C:plasma membrane"/>
    <property type="evidence" value="ECO:0007669"/>
    <property type="project" value="TreeGrafter"/>
</dbReference>
<evidence type="ECO:0000313" key="10">
    <source>
        <dbReference type="EMBL" id="PJK27841.1"/>
    </source>
</evidence>
<name>A0A2M9FWK8_9PROT</name>
<dbReference type="PANTHER" id="PTHR43292:SF3">
    <property type="entry name" value="ACYL-COA DEHYDROGENASE FADE29"/>
    <property type="match status" value="1"/>
</dbReference>
<dbReference type="InterPro" id="IPR046373">
    <property type="entry name" value="Acyl-CoA_Oxase/DH_mid-dom_sf"/>
</dbReference>
<comment type="caution">
    <text evidence="10">The sequence shown here is derived from an EMBL/GenBank/DDBJ whole genome shotgun (WGS) entry which is preliminary data.</text>
</comment>
<protein>
    <submittedName>
        <fullName evidence="10">Pimeloyl-CoA dehydrogenase large subunit</fullName>
    </submittedName>
</protein>
<reference evidence="10 11" key="1">
    <citation type="submission" date="2017-11" db="EMBL/GenBank/DDBJ databases">
        <title>Draft genome sequence of Rhizobiales bacterium SY3-13.</title>
        <authorList>
            <person name="Sun C."/>
        </authorList>
    </citation>
    <scope>NUCLEOTIDE SEQUENCE [LARGE SCALE GENOMIC DNA]</scope>
    <source>
        <strain evidence="10 11">SY3-13</strain>
    </source>
</reference>
<evidence type="ECO:0000256" key="5">
    <source>
        <dbReference type="ARBA" id="ARBA00023002"/>
    </source>
</evidence>
<dbReference type="Gene3D" id="2.40.110.10">
    <property type="entry name" value="Butyryl-CoA Dehydrogenase, subunit A, domain 2"/>
    <property type="match status" value="1"/>
</dbReference>
<keyword evidence="11" id="KW-1185">Reference proteome</keyword>
<accession>A0A2M9FWK8</accession>
<comment type="similarity">
    <text evidence="2 6">Belongs to the acyl-CoA dehydrogenase family.</text>
</comment>
<dbReference type="OrthoDB" id="9775090at2"/>
<dbReference type="GO" id="GO:0016627">
    <property type="term" value="F:oxidoreductase activity, acting on the CH-CH group of donors"/>
    <property type="evidence" value="ECO:0007669"/>
    <property type="project" value="InterPro"/>
</dbReference>
<dbReference type="Gene3D" id="1.10.540.10">
    <property type="entry name" value="Acyl-CoA dehydrogenase/oxidase, N-terminal domain"/>
    <property type="match status" value="1"/>
</dbReference>
<feature type="domain" description="Acyl-CoA oxidase/dehydrogenase middle" evidence="8">
    <location>
        <begin position="127"/>
        <end position="225"/>
    </location>
</feature>
<feature type="domain" description="Acyl-CoA dehydrogenase/oxidase C-terminal" evidence="7">
    <location>
        <begin position="237"/>
        <end position="397"/>
    </location>
</feature>
<comment type="cofactor">
    <cofactor evidence="1 6">
        <name>FAD</name>
        <dbReference type="ChEBI" id="CHEBI:57692"/>
    </cofactor>
</comment>
<evidence type="ECO:0000256" key="6">
    <source>
        <dbReference type="RuleBase" id="RU362125"/>
    </source>
</evidence>